<dbReference type="EMBL" id="GIBP01011359">
    <property type="protein sequence ID" value="NDV40328.1"/>
    <property type="molecule type" value="Transcribed_RNA"/>
</dbReference>
<accession>A0A6B2LU49</accession>
<evidence type="ECO:0000313" key="1">
    <source>
        <dbReference type="EMBL" id="NDV40328.1"/>
    </source>
</evidence>
<protein>
    <submittedName>
        <fullName evidence="1">Uncharacterized protein</fullName>
    </submittedName>
</protein>
<dbReference type="AlphaFoldDB" id="A0A6B2LU49"/>
<reference evidence="1" key="1">
    <citation type="journal article" date="2020" name="J. Eukaryot. Microbiol.">
        <title>De novo Sequencing, Assembly and Annotation of the Transcriptome for the Free-Living Testate Amoeba Arcella intermedia.</title>
        <authorList>
            <person name="Ribeiro G.M."/>
            <person name="Porfirio-Sousa A.L."/>
            <person name="Maurer-Alcala X.X."/>
            <person name="Katz L.A."/>
            <person name="Lahr D.J.G."/>
        </authorList>
    </citation>
    <scope>NUCLEOTIDE SEQUENCE</scope>
</reference>
<sequence length="69" mass="8158">MHLGVEHFSGNLNLPSSRHILDSDRHLRHLKHIWVTRGLMFETRMTVPRMATNLPMLEDLRPRREEMGS</sequence>
<name>A0A6B2LU49_9EUKA</name>
<proteinExistence type="predicted"/>
<organism evidence="1">
    <name type="scientific">Arcella intermedia</name>
    <dbReference type="NCBI Taxonomy" id="1963864"/>
    <lineage>
        <taxon>Eukaryota</taxon>
        <taxon>Amoebozoa</taxon>
        <taxon>Tubulinea</taxon>
        <taxon>Elardia</taxon>
        <taxon>Arcellinida</taxon>
        <taxon>Sphaerothecina</taxon>
        <taxon>Arcellidae</taxon>
        <taxon>Arcella</taxon>
    </lineage>
</organism>